<keyword evidence="3" id="KW-1185">Reference proteome</keyword>
<feature type="transmembrane region" description="Helical" evidence="1">
    <location>
        <begin position="89"/>
        <end position="108"/>
    </location>
</feature>
<sequence>MACSLEMKQLIDAVLDKEAATWEQEKLKAHIQACDNCKQHYHQLVKSVDLIKQLDQQHPPEHFTASVLSCIAAPNREYKYKRWMKRHPVMTAAAIFIFLMLGYVFSLWEQTPFQAMVKGKGRVEYHGHTVVVPKDEVIKGDLIVQNGKAKIEGKVKGNVVLINSHSLLASAGHVTGKIEKVNQIMEWAWYYIKDFFTRLFILKWLPV</sequence>
<dbReference type="RefSeq" id="WP_380968166.1">
    <property type="nucleotide sequence ID" value="NZ_JBHTCO010000034.1"/>
</dbReference>
<name>A0ABW2PYY8_9BACL</name>
<organism evidence="2 3">
    <name type="scientific">Scopulibacillus cellulosilyticus</name>
    <dbReference type="NCBI Taxonomy" id="2665665"/>
    <lineage>
        <taxon>Bacteria</taxon>
        <taxon>Bacillati</taxon>
        <taxon>Bacillota</taxon>
        <taxon>Bacilli</taxon>
        <taxon>Bacillales</taxon>
        <taxon>Sporolactobacillaceae</taxon>
        <taxon>Scopulibacillus</taxon>
    </lineage>
</organism>
<protein>
    <submittedName>
        <fullName evidence="2">Anti-sigma factor</fullName>
    </submittedName>
</protein>
<evidence type="ECO:0000313" key="3">
    <source>
        <dbReference type="Proteomes" id="UP001596505"/>
    </source>
</evidence>
<reference evidence="3" key="1">
    <citation type="journal article" date="2019" name="Int. J. Syst. Evol. Microbiol.">
        <title>The Global Catalogue of Microorganisms (GCM) 10K type strain sequencing project: providing services to taxonomists for standard genome sequencing and annotation.</title>
        <authorList>
            <consortium name="The Broad Institute Genomics Platform"/>
            <consortium name="The Broad Institute Genome Sequencing Center for Infectious Disease"/>
            <person name="Wu L."/>
            <person name="Ma J."/>
        </authorList>
    </citation>
    <scope>NUCLEOTIDE SEQUENCE [LARGE SCALE GENOMIC DNA]</scope>
    <source>
        <strain evidence="3">CGMCC 1.16305</strain>
    </source>
</reference>
<dbReference type="Proteomes" id="UP001596505">
    <property type="component" value="Unassembled WGS sequence"/>
</dbReference>
<gene>
    <name evidence="2" type="ORF">ACFQRG_16890</name>
</gene>
<keyword evidence="1" id="KW-1133">Transmembrane helix</keyword>
<evidence type="ECO:0000313" key="2">
    <source>
        <dbReference type="EMBL" id="MFC7394602.1"/>
    </source>
</evidence>
<comment type="caution">
    <text evidence="2">The sequence shown here is derived from an EMBL/GenBank/DDBJ whole genome shotgun (WGS) entry which is preliminary data.</text>
</comment>
<keyword evidence="1" id="KW-0472">Membrane</keyword>
<accession>A0ABW2PYY8</accession>
<dbReference type="EMBL" id="JBHTCO010000034">
    <property type="protein sequence ID" value="MFC7394602.1"/>
    <property type="molecule type" value="Genomic_DNA"/>
</dbReference>
<proteinExistence type="predicted"/>
<keyword evidence="1" id="KW-0812">Transmembrane</keyword>
<evidence type="ECO:0000256" key="1">
    <source>
        <dbReference type="SAM" id="Phobius"/>
    </source>
</evidence>